<protein>
    <submittedName>
        <fullName evidence="2">Uncharacterized protein</fullName>
    </submittedName>
</protein>
<evidence type="ECO:0000313" key="2">
    <source>
        <dbReference type="EMBL" id="CAH3018378.1"/>
    </source>
</evidence>
<feature type="compositionally biased region" description="Polar residues" evidence="1">
    <location>
        <begin position="134"/>
        <end position="148"/>
    </location>
</feature>
<feature type="non-terminal residue" evidence="2">
    <location>
        <position position="1"/>
    </location>
</feature>
<sequence>SDFSAAIEETKGSKVGELADHDAELKDASVDSSYAKKDTEKASSSSTSNAELTVTSERSSESVEARESIEEPNGCSSGEKGCNDEVVGEDVSEKQVVSQDTGEESTDKALEIEGNAKEDGGKIGGEANEREQINTDQSMSVSQTNEQTESLDEKNTTTGLLKTQATVNGQQGQEKQEEKDNPQESGKQGEEASEQQGQENVEKVNREPCKSHEKEPNNEQTEERKAEDCSQSSGDDRRTEFKKKGESESLEQTKQDCEYQQ</sequence>
<feature type="non-terminal residue" evidence="2">
    <location>
        <position position="261"/>
    </location>
</feature>
<name>A0ABN8LRM1_9CNID</name>
<feature type="compositionally biased region" description="Basic and acidic residues" evidence="1">
    <location>
        <begin position="8"/>
        <end position="41"/>
    </location>
</feature>
<feature type="compositionally biased region" description="Polar residues" evidence="1">
    <location>
        <begin position="156"/>
        <end position="168"/>
    </location>
</feature>
<feature type="compositionally biased region" description="Basic and acidic residues" evidence="1">
    <location>
        <begin position="200"/>
        <end position="261"/>
    </location>
</feature>
<proteinExistence type="predicted"/>
<dbReference type="EMBL" id="CALNXI010000085">
    <property type="protein sequence ID" value="CAH3018378.1"/>
    <property type="molecule type" value="Genomic_DNA"/>
</dbReference>
<feature type="region of interest" description="Disordered" evidence="1">
    <location>
        <begin position="1"/>
        <end position="261"/>
    </location>
</feature>
<evidence type="ECO:0000256" key="1">
    <source>
        <dbReference type="SAM" id="MobiDB-lite"/>
    </source>
</evidence>
<feature type="compositionally biased region" description="Basic and acidic residues" evidence="1">
    <location>
        <begin position="174"/>
        <end position="190"/>
    </location>
</feature>
<evidence type="ECO:0000313" key="3">
    <source>
        <dbReference type="Proteomes" id="UP001159427"/>
    </source>
</evidence>
<feature type="compositionally biased region" description="Basic and acidic residues" evidence="1">
    <location>
        <begin position="58"/>
        <end position="69"/>
    </location>
</feature>
<dbReference type="Proteomes" id="UP001159427">
    <property type="component" value="Unassembled WGS sequence"/>
</dbReference>
<organism evidence="2 3">
    <name type="scientific">Porites evermanni</name>
    <dbReference type="NCBI Taxonomy" id="104178"/>
    <lineage>
        <taxon>Eukaryota</taxon>
        <taxon>Metazoa</taxon>
        <taxon>Cnidaria</taxon>
        <taxon>Anthozoa</taxon>
        <taxon>Hexacorallia</taxon>
        <taxon>Scleractinia</taxon>
        <taxon>Fungiina</taxon>
        <taxon>Poritidae</taxon>
        <taxon>Porites</taxon>
    </lineage>
</organism>
<keyword evidence="3" id="KW-1185">Reference proteome</keyword>
<comment type="caution">
    <text evidence="2">The sequence shown here is derived from an EMBL/GenBank/DDBJ whole genome shotgun (WGS) entry which is preliminary data.</text>
</comment>
<accession>A0ABN8LRM1</accession>
<feature type="compositionally biased region" description="Basic and acidic residues" evidence="1">
    <location>
        <begin position="105"/>
        <end position="133"/>
    </location>
</feature>
<reference evidence="2 3" key="1">
    <citation type="submission" date="2022-05" db="EMBL/GenBank/DDBJ databases">
        <authorList>
            <consortium name="Genoscope - CEA"/>
            <person name="William W."/>
        </authorList>
    </citation>
    <scope>NUCLEOTIDE SEQUENCE [LARGE SCALE GENOMIC DNA]</scope>
</reference>
<gene>
    <name evidence="2" type="ORF">PEVE_00042747</name>
</gene>